<organism evidence="1 2">
    <name type="scientific">Cairina moschata</name>
    <name type="common">Muscovy duck</name>
    <dbReference type="NCBI Taxonomy" id="8855"/>
    <lineage>
        <taxon>Eukaryota</taxon>
        <taxon>Metazoa</taxon>
        <taxon>Chordata</taxon>
        <taxon>Craniata</taxon>
        <taxon>Vertebrata</taxon>
        <taxon>Euteleostomi</taxon>
        <taxon>Archelosauria</taxon>
        <taxon>Archosauria</taxon>
        <taxon>Dinosauria</taxon>
        <taxon>Saurischia</taxon>
        <taxon>Theropoda</taxon>
        <taxon>Coelurosauria</taxon>
        <taxon>Aves</taxon>
        <taxon>Neognathae</taxon>
        <taxon>Galloanserae</taxon>
        <taxon>Anseriformes</taxon>
        <taxon>Anatidae</taxon>
        <taxon>Anatinae</taxon>
        <taxon>Cairina</taxon>
    </lineage>
</organism>
<reference evidence="1" key="1">
    <citation type="submission" date="2018-09" db="EMBL/GenBank/DDBJ databases">
        <title>Common duck and Muscovy duck high density SNP chip.</title>
        <authorList>
            <person name="Vignal A."/>
            <person name="Thebault N."/>
            <person name="Warren W.C."/>
        </authorList>
    </citation>
    <scope>NUCLEOTIDE SEQUENCE [LARGE SCALE GENOMIC DNA]</scope>
</reference>
<dbReference type="Pfam" id="PF14945">
    <property type="entry name" value="LLC1"/>
    <property type="match status" value="1"/>
</dbReference>
<reference evidence="1" key="3">
    <citation type="submission" date="2025-09" db="UniProtKB">
        <authorList>
            <consortium name="Ensembl"/>
        </authorList>
    </citation>
    <scope>IDENTIFICATION</scope>
</reference>
<evidence type="ECO:0000313" key="1">
    <source>
        <dbReference type="Ensembl" id="ENSCMMP00000014030.1"/>
    </source>
</evidence>
<dbReference type="Ensembl" id="ENSCMMT00000015461.1">
    <property type="protein sequence ID" value="ENSCMMP00000014030.1"/>
    <property type="gene ID" value="ENSCMMG00000008943.1"/>
</dbReference>
<reference evidence="1" key="2">
    <citation type="submission" date="2025-08" db="UniProtKB">
        <authorList>
            <consortium name="Ensembl"/>
        </authorList>
    </citation>
    <scope>IDENTIFICATION</scope>
</reference>
<dbReference type="AlphaFoldDB" id="A0A8C3C050"/>
<name>A0A8C3C050_CAIMO</name>
<proteinExistence type="predicted"/>
<evidence type="ECO:0000313" key="2">
    <source>
        <dbReference type="Proteomes" id="UP000694556"/>
    </source>
</evidence>
<dbReference type="PANTHER" id="PTHR31909:SF3">
    <property type="entry name" value="SIMILAR TO PROTEIN C20ORF85 HOMOLOG"/>
    <property type="match status" value="1"/>
</dbReference>
<dbReference type="Proteomes" id="UP000694556">
    <property type="component" value="Chromosome 21"/>
</dbReference>
<protein>
    <submittedName>
        <fullName evidence="1">Chromosome 20 open reading frame 85</fullName>
    </submittedName>
</protein>
<dbReference type="PANTHER" id="PTHR31909">
    <property type="entry name" value="CHROMOSOME 20 ORF85 FAMILY MEMBER"/>
    <property type="match status" value="1"/>
</dbReference>
<dbReference type="InterPro" id="IPR020339">
    <property type="entry name" value="C20orf85-like"/>
</dbReference>
<accession>A0A8C3C050</accession>
<keyword evidence="2" id="KW-1185">Reference proteome</keyword>
<sequence length="138" mass="15655">MAQRRSDGGQPCNFVAADNCWKRCIESELEAAKKWSHKWGFLKTPPELIKDEKKEKTKPKILLPEHLQIRPVTPVEKYIKVNPSPPVPKTTQGFIGWRSSVPGLELERCFEIQSSKATGHAQCLNIEDAKNIWDSSSN</sequence>